<name>A0A9P6QXW1_9FUNG</name>
<organism evidence="1 2">
    <name type="scientific">Linnemannia gamsii</name>
    <dbReference type="NCBI Taxonomy" id="64522"/>
    <lineage>
        <taxon>Eukaryota</taxon>
        <taxon>Fungi</taxon>
        <taxon>Fungi incertae sedis</taxon>
        <taxon>Mucoromycota</taxon>
        <taxon>Mortierellomycotina</taxon>
        <taxon>Mortierellomycetes</taxon>
        <taxon>Mortierellales</taxon>
        <taxon>Mortierellaceae</taxon>
        <taxon>Linnemannia</taxon>
    </lineage>
</organism>
<proteinExistence type="predicted"/>
<dbReference type="OrthoDB" id="2442779at2759"/>
<dbReference type="EMBL" id="JAAAIN010001120">
    <property type="protein sequence ID" value="KAG0306713.1"/>
    <property type="molecule type" value="Genomic_DNA"/>
</dbReference>
<accession>A0A9P6QXW1</accession>
<evidence type="ECO:0000313" key="2">
    <source>
        <dbReference type="Proteomes" id="UP000823405"/>
    </source>
</evidence>
<sequence length="113" mass="11238">MSDAAVAAVPICKGLENTEIPKGSSPSEKHKACWCGLTANKTWDDACVKSNTCPAELRDAFVQAIASSSSQPGFCDGVSATSDASASRFSGVSSSTKVAAVGAAALAVAGALL</sequence>
<keyword evidence="2" id="KW-1185">Reference proteome</keyword>
<reference evidence="1" key="1">
    <citation type="journal article" date="2020" name="Fungal Divers.">
        <title>Resolving the Mortierellaceae phylogeny through synthesis of multi-gene phylogenetics and phylogenomics.</title>
        <authorList>
            <person name="Vandepol N."/>
            <person name="Liber J."/>
            <person name="Desiro A."/>
            <person name="Na H."/>
            <person name="Kennedy M."/>
            <person name="Barry K."/>
            <person name="Grigoriev I.V."/>
            <person name="Miller A.N."/>
            <person name="O'Donnell K."/>
            <person name="Stajich J.E."/>
            <person name="Bonito G."/>
        </authorList>
    </citation>
    <scope>NUCLEOTIDE SEQUENCE</scope>
    <source>
        <strain evidence="1">NVP60</strain>
    </source>
</reference>
<comment type="caution">
    <text evidence="1">The sequence shown here is derived from an EMBL/GenBank/DDBJ whole genome shotgun (WGS) entry which is preliminary data.</text>
</comment>
<dbReference type="Proteomes" id="UP000823405">
    <property type="component" value="Unassembled WGS sequence"/>
</dbReference>
<evidence type="ECO:0000313" key="1">
    <source>
        <dbReference type="EMBL" id="KAG0306713.1"/>
    </source>
</evidence>
<gene>
    <name evidence="1" type="ORF">BGZ97_000650</name>
</gene>
<protein>
    <submittedName>
        <fullName evidence="1">Uncharacterized protein</fullName>
    </submittedName>
</protein>
<dbReference type="AlphaFoldDB" id="A0A9P6QXW1"/>